<dbReference type="PRINTS" id="PR00364">
    <property type="entry name" value="DISEASERSIST"/>
</dbReference>
<dbReference type="InterPro" id="IPR003593">
    <property type="entry name" value="AAA+_ATPase"/>
</dbReference>
<dbReference type="InterPro" id="IPR005158">
    <property type="entry name" value="BTAD"/>
</dbReference>
<keyword evidence="5" id="KW-0804">Transcription</keyword>
<dbReference type="Gene3D" id="1.25.40.10">
    <property type="entry name" value="Tetratricopeptide repeat domain"/>
    <property type="match status" value="2"/>
</dbReference>
<evidence type="ECO:0000256" key="5">
    <source>
        <dbReference type="ARBA" id="ARBA00023163"/>
    </source>
</evidence>
<dbReference type="SUPFAM" id="SSF52540">
    <property type="entry name" value="P-loop containing nucleoside triphosphate hydrolases"/>
    <property type="match status" value="1"/>
</dbReference>
<dbReference type="EMBL" id="JACDUR010000001">
    <property type="protein sequence ID" value="MBA2889339.1"/>
    <property type="molecule type" value="Genomic_DNA"/>
</dbReference>
<evidence type="ECO:0000256" key="6">
    <source>
        <dbReference type="PROSITE-ProRule" id="PRU01091"/>
    </source>
</evidence>
<dbReference type="GO" id="GO:0043531">
    <property type="term" value="F:ADP binding"/>
    <property type="evidence" value="ECO:0007669"/>
    <property type="project" value="InterPro"/>
</dbReference>
<dbReference type="InterPro" id="IPR042197">
    <property type="entry name" value="Apaf_helical"/>
</dbReference>
<dbReference type="Pfam" id="PF13424">
    <property type="entry name" value="TPR_12"/>
    <property type="match status" value="1"/>
</dbReference>
<dbReference type="RefSeq" id="WP_181608140.1">
    <property type="nucleotide sequence ID" value="NZ_BAABAM010000001.1"/>
</dbReference>
<sequence length="942" mass="102676">MSGIVFVRLLGQVTALRKSAAVALGSPRQRAVLAILATNAGQVVPTDRLIDDLWGERVPRSALQNLHTYVAGLRRALEPDRGPRAPAALLVAAPQGYRLDLDPRDVDSLLYDAYLHEARQLPAEAALALVERAGRLWRGTPLCGLPGPFAEAERTRLEELHLRVAETRGQLLLDLQRPDDAIDDLSGRIRLHPLRERLRELLMVALHQAGRTADALRVYEDGRRILADELGVAPGERLVRCHDIIRRAAPPAVLREHRAAPNQLPRDLQSFVGRHAETIRLRSVLAPWDGSPPPAVVAISGPPGAGKSALAVHAAHLAGDGFPDGRLFVSLQGATPGVEPLRPLDVIGRLLRALGEDREEIPREPGEAVQRLREVMAGQRILVVLDGAAGPAQIRPLLPLPAGCSVLVTSRESLSHIDDCVQVRLGRMPETEAFTLLAKLVGAERCAADPEHAERIVRLCGGLPLALRIAGARLADQPGWHMSVLADRLADERRRLQELQAGDLAVRTSFATSWSALASSDEALDRSAARALSLLGQLQVPDVTTDTAAAMLGGTWAEADLALERLASAHLLERGSSGRYHMHDLIRLFAAELAPAKRRSVLLRALGHFAATVRSAAVLADPHRVQAVAPEVRSAPLPLADATSAHEWLSREDTNLVAAASQALAEPDDEIARLGVAVVFGLHWHLHISSQAWDMLRLNERVLDFSRRLEDVRMALEAHNHVASALNALDRTDESLVHHRHQLELARLLGDRFCEQRAHANMAATLDTAQRYSEALEHSTEQLRIATEIGSEVGRRYALLSVGLAHLGLGRPEQARTSMERALESAHQAGDRWHVSIMTAKLGRIHLGLGNYDVALRLLKEGQELAQVTQSKITSFECALGLAQTHRLAGDLPAARRHLNEAAAILGRRSRRGVWEKEFHEEETLLTQAEGPDGGPRLAKII</sequence>
<dbReference type="InterPro" id="IPR001867">
    <property type="entry name" value="OmpR/PhoB-type_DNA-bd"/>
</dbReference>
<evidence type="ECO:0000256" key="4">
    <source>
        <dbReference type="ARBA" id="ARBA00023125"/>
    </source>
</evidence>
<comment type="similarity">
    <text evidence="1">Belongs to the AfsR/DnrI/RedD regulatory family.</text>
</comment>
<dbReference type="InterPro" id="IPR051677">
    <property type="entry name" value="AfsR-DnrI-RedD_regulator"/>
</dbReference>
<dbReference type="Gene3D" id="3.40.50.300">
    <property type="entry name" value="P-loop containing nucleotide triphosphate hydrolases"/>
    <property type="match status" value="1"/>
</dbReference>
<dbReference type="GO" id="GO:0006355">
    <property type="term" value="P:regulation of DNA-templated transcription"/>
    <property type="evidence" value="ECO:0007669"/>
    <property type="project" value="InterPro"/>
</dbReference>
<dbReference type="Gene3D" id="1.10.8.430">
    <property type="entry name" value="Helical domain of apoptotic protease-activating factors"/>
    <property type="match status" value="1"/>
</dbReference>
<keyword evidence="9" id="KW-1185">Reference proteome</keyword>
<proteinExistence type="inferred from homology"/>
<reference evidence="8 9" key="1">
    <citation type="submission" date="2020-07" db="EMBL/GenBank/DDBJ databases">
        <title>Genomic Encyclopedia of Type Strains, Phase IV (KMG-IV): sequencing the most valuable type-strain genomes for metagenomic binning, comparative biology and taxonomic classification.</title>
        <authorList>
            <person name="Goeker M."/>
        </authorList>
    </citation>
    <scope>NUCLEOTIDE SEQUENCE [LARGE SCALE GENOMIC DNA]</scope>
    <source>
        <strain evidence="8 9">DSM 45533</strain>
    </source>
</reference>
<keyword evidence="2" id="KW-0677">Repeat</keyword>
<dbReference type="SMART" id="SM01043">
    <property type="entry name" value="BTAD"/>
    <property type="match status" value="1"/>
</dbReference>
<dbReference type="PANTHER" id="PTHR35807:SF1">
    <property type="entry name" value="TRANSCRIPTIONAL REGULATOR REDD"/>
    <property type="match status" value="1"/>
</dbReference>
<comment type="caution">
    <text evidence="8">The sequence shown here is derived from an EMBL/GenBank/DDBJ whole genome shotgun (WGS) entry which is preliminary data.</text>
</comment>
<keyword evidence="3" id="KW-0805">Transcription regulation</keyword>
<dbReference type="InterPro" id="IPR027417">
    <property type="entry name" value="P-loop_NTPase"/>
</dbReference>
<dbReference type="GO" id="GO:0003677">
    <property type="term" value="F:DNA binding"/>
    <property type="evidence" value="ECO:0007669"/>
    <property type="project" value="UniProtKB-UniRule"/>
</dbReference>
<keyword evidence="4 6" id="KW-0238">DNA-binding</keyword>
<dbReference type="GO" id="GO:0000160">
    <property type="term" value="P:phosphorelay signal transduction system"/>
    <property type="evidence" value="ECO:0007669"/>
    <property type="project" value="InterPro"/>
</dbReference>
<gene>
    <name evidence="8" type="ORF">HNR30_000674</name>
</gene>
<dbReference type="SUPFAM" id="SSF46894">
    <property type="entry name" value="C-terminal effector domain of the bipartite response regulators"/>
    <property type="match status" value="1"/>
</dbReference>
<dbReference type="Gene3D" id="1.10.10.10">
    <property type="entry name" value="Winged helix-like DNA-binding domain superfamily/Winged helix DNA-binding domain"/>
    <property type="match status" value="1"/>
</dbReference>
<dbReference type="SUPFAM" id="SSF48452">
    <property type="entry name" value="TPR-like"/>
    <property type="match status" value="2"/>
</dbReference>
<dbReference type="AlphaFoldDB" id="A0A7W0CDW4"/>
<evidence type="ECO:0000313" key="8">
    <source>
        <dbReference type="EMBL" id="MBA2889339.1"/>
    </source>
</evidence>
<evidence type="ECO:0000256" key="2">
    <source>
        <dbReference type="ARBA" id="ARBA00022737"/>
    </source>
</evidence>
<dbReference type="CDD" id="cd15831">
    <property type="entry name" value="BTAD"/>
    <property type="match status" value="1"/>
</dbReference>
<dbReference type="Pfam" id="PF03704">
    <property type="entry name" value="BTAD"/>
    <property type="match status" value="1"/>
</dbReference>
<name>A0A7W0CDW4_9ACTN</name>
<dbReference type="InterPro" id="IPR002182">
    <property type="entry name" value="NB-ARC"/>
</dbReference>
<dbReference type="Proteomes" id="UP000530928">
    <property type="component" value="Unassembled WGS sequence"/>
</dbReference>
<evidence type="ECO:0000313" key="9">
    <source>
        <dbReference type="Proteomes" id="UP000530928"/>
    </source>
</evidence>
<evidence type="ECO:0000259" key="7">
    <source>
        <dbReference type="PROSITE" id="PS51755"/>
    </source>
</evidence>
<feature type="DNA-binding region" description="OmpR/PhoB-type" evidence="6">
    <location>
        <begin position="1"/>
        <end position="101"/>
    </location>
</feature>
<dbReference type="PROSITE" id="PS51755">
    <property type="entry name" value="OMPR_PHOB"/>
    <property type="match status" value="1"/>
</dbReference>
<dbReference type="SMART" id="SM00382">
    <property type="entry name" value="AAA"/>
    <property type="match status" value="1"/>
</dbReference>
<dbReference type="InterPro" id="IPR036388">
    <property type="entry name" value="WH-like_DNA-bd_sf"/>
</dbReference>
<organism evidence="8 9">
    <name type="scientific">Nonomuraea soli</name>
    <dbReference type="NCBI Taxonomy" id="1032476"/>
    <lineage>
        <taxon>Bacteria</taxon>
        <taxon>Bacillati</taxon>
        <taxon>Actinomycetota</taxon>
        <taxon>Actinomycetes</taxon>
        <taxon>Streptosporangiales</taxon>
        <taxon>Streptosporangiaceae</taxon>
        <taxon>Nonomuraea</taxon>
    </lineage>
</organism>
<feature type="domain" description="OmpR/PhoB-type" evidence="7">
    <location>
        <begin position="1"/>
        <end position="101"/>
    </location>
</feature>
<protein>
    <submittedName>
        <fullName evidence="8">DNA-binding SARP family transcriptional activator</fullName>
    </submittedName>
</protein>
<dbReference type="InterPro" id="IPR016032">
    <property type="entry name" value="Sig_transdc_resp-reg_C-effctor"/>
</dbReference>
<evidence type="ECO:0000256" key="1">
    <source>
        <dbReference type="ARBA" id="ARBA00005820"/>
    </source>
</evidence>
<accession>A0A7W0CDW4</accession>
<dbReference type="Pfam" id="PF00931">
    <property type="entry name" value="NB-ARC"/>
    <property type="match status" value="1"/>
</dbReference>
<dbReference type="PANTHER" id="PTHR35807">
    <property type="entry name" value="TRANSCRIPTIONAL REGULATOR REDD-RELATED"/>
    <property type="match status" value="1"/>
</dbReference>
<dbReference type="SMART" id="SM00862">
    <property type="entry name" value="Trans_reg_C"/>
    <property type="match status" value="1"/>
</dbReference>
<dbReference type="Pfam" id="PF00486">
    <property type="entry name" value="Trans_reg_C"/>
    <property type="match status" value="1"/>
</dbReference>
<dbReference type="InterPro" id="IPR011990">
    <property type="entry name" value="TPR-like_helical_dom_sf"/>
</dbReference>
<evidence type="ECO:0000256" key="3">
    <source>
        <dbReference type="ARBA" id="ARBA00023015"/>
    </source>
</evidence>